<dbReference type="SFLD" id="SFLDG01135">
    <property type="entry name" value="C1.5.6:_HAD__Beta-PGM__Phospha"/>
    <property type="match status" value="1"/>
</dbReference>
<dbReference type="NCBIfam" id="TIGR01549">
    <property type="entry name" value="HAD-SF-IA-v1"/>
    <property type="match status" value="1"/>
</dbReference>
<feature type="active site" description="Nucleophile" evidence="10">
    <location>
        <position position="12"/>
    </location>
</feature>
<evidence type="ECO:0000256" key="2">
    <source>
        <dbReference type="ARBA" id="ARBA00001946"/>
    </source>
</evidence>
<dbReference type="GO" id="GO:0005975">
    <property type="term" value="P:carbohydrate metabolic process"/>
    <property type="evidence" value="ECO:0007669"/>
    <property type="project" value="InterPro"/>
</dbReference>
<dbReference type="Gene3D" id="3.40.50.1000">
    <property type="entry name" value="HAD superfamily/HAD-like"/>
    <property type="match status" value="1"/>
</dbReference>
<evidence type="ECO:0000256" key="9">
    <source>
        <dbReference type="ARBA" id="ARBA00023277"/>
    </source>
</evidence>
<comment type="similarity">
    <text evidence="4 10">Belongs to the HAD-like hydrolase superfamily. CbbY/CbbZ/Gph/YieH family.</text>
</comment>
<dbReference type="SFLD" id="SFLDS00003">
    <property type="entry name" value="Haloacid_Dehalogenase"/>
    <property type="match status" value="1"/>
</dbReference>
<dbReference type="GO" id="GO:0006281">
    <property type="term" value="P:DNA repair"/>
    <property type="evidence" value="ECO:0007669"/>
    <property type="project" value="TreeGrafter"/>
</dbReference>
<sequence length="233" mass="25712">MSRIPFDFIGFDLDGTLIDSSPDLHAALDYALKQMGRPVPTQEQVEKMMGKGIRRLMEQALEVTGGINQELMVKGFPLMLAYYKKHVLVHTRPYEGVEEILKALQDLGLKLIVYTNKPECLARPIIHQLGWDHYFSDIIGGDSFSVRKPDPKPLLEAIHAMGGGRTAFIGDSITDVKTGHNADLPVILVSFGYSDVPATALGADRVISNYQELIPTLASFSDDMMPDAVVKPD</sequence>
<dbReference type="eggNOG" id="COG0546">
    <property type="taxonomic scope" value="Bacteria"/>
</dbReference>
<dbReference type="InterPro" id="IPR023198">
    <property type="entry name" value="PGP-like_dom2"/>
</dbReference>
<dbReference type="InterPro" id="IPR023214">
    <property type="entry name" value="HAD_sf"/>
</dbReference>
<dbReference type="KEGG" id="zmm:Zmob_1023"/>
<feature type="binding site" evidence="10">
    <location>
        <position position="14"/>
    </location>
    <ligand>
        <name>Mg(2+)</name>
        <dbReference type="ChEBI" id="CHEBI:18420"/>
    </ligand>
</feature>
<dbReference type="UniPathway" id="UPA00865">
    <property type="reaction ID" value="UER00834"/>
</dbReference>
<dbReference type="GO" id="GO:0008967">
    <property type="term" value="F:phosphoglycolate phosphatase activity"/>
    <property type="evidence" value="ECO:0007669"/>
    <property type="project" value="UniProtKB-UniRule"/>
</dbReference>
<dbReference type="InterPro" id="IPR037512">
    <property type="entry name" value="PGPase_prok"/>
</dbReference>
<evidence type="ECO:0000256" key="4">
    <source>
        <dbReference type="ARBA" id="ARBA00006171"/>
    </source>
</evidence>
<dbReference type="GO" id="GO:0046872">
    <property type="term" value="F:metal ion binding"/>
    <property type="evidence" value="ECO:0007669"/>
    <property type="project" value="UniProtKB-KW"/>
</dbReference>
<evidence type="ECO:0000256" key="7">
    <source>
        <dbReference type="ARBA" id="ARBA00022801"/>
    </source>
</evidence>
<dbReference type="EC" id="3.1.3.18" evidence="5 10"/>
<dbReference type="SUPFAM" id="SSF56784">
    <property type="entry name" value="HAD-like"/>
    <property type="match status" value="1"/>
</dbReference>
<name>A0A0H3FYU8_ZYMMA</name>
<keyword evidence="9 10" id="KW-0119">Carbohydrate metabolism</keyword>
<protein>
    <recommendedName>
        <fullName evidence="5 10">Phosphoglycolate phosphatase</fullName>
        <shortName evidence="10">PGP</shortName>
        <shortName evidence="10">PGPase</shortName>
        <ecNumber evidence="5 10">3.1.3.18</ecNumber>
    </recommendedName>
</protein>
<accession>A0A0H3FYU8</accession>
<dbReference type="OrthoDB" id="9793014at2"/>
<dbReference type="PRINTS" id="PR00413">
    <property type="entry name" value="HADHALOGNASE"/>
</dbReference>
<reference evidence="11 12" key="1">
    <citation type="journal article" date="2011" name="J. Bacteriol.">
        <title>Genome sequence of the ethanol-producing Zymomonas mobilis subsp. mobilis lectotype strain ATCC 10988.</title>
        <authorList>
            <person name="Pappas K.M."/>
            <person name="Kouvelis V.N."/>
            <person name="Saunders E."/>
            <person name="Brettin T.S."/>
            <person name="Bruce D."/>
            <person name="Detter C."/>
            <person name="Balakireva M."/>
            <person name="Han C.S."/>
            <person name="Savvakis G."/>
            <person name="Kyrpides N.C."/>
            <person name="Typas M.A."/>
        </authorList>
    </citation>
    <scope>NUCLEOTIDE SEQUENCE [LARGE SCALE GENOMIC DNA]</scope>
    <source>
        <strain evidence="12">ATCC 10988 / DSM 424 / CCUG 17860 / LMG 404 / NCIMB 8938 / NRRL B-806 / ZM1</strain>
    </source>
</reference>
<evidence type="ECO:0000256" key="5">
    <source>
        <dbReference type="ARBA" id="ARBA00013078"/>
    </source>
</evidence>
<evidence type="ECO:0000256" key="8">
    <source>
        <dbReference type="ARBA" id="ARBA00022842"/>
    </source>
</evidence>
<dbReference type="InterPro" id="IPR006439">
    <property type="entry name" value="HAD-SF_hydro_IA"/>
</dbReference>
<keyword evidence="8 10" id="KW-0460">Magnesium</keyword>
<dbReference type="RefSeq" id="WP_014500837.1">
    <property type="nucleotide sequence ID" value="NC_017262.1"/>
</dbReference>
<dbReference type="EMBL" id="CP002850">
    <property type="protein sequence ID" value="AEH62857.1"/>
    <property type="molecule type" value="Genomic_DNA"/>
</dbReference>
<dbReference type="GO" id="GO:0005829">
    <property type="term" value="C:cytosol"/>
    <property type="evidence" value="ECO:0007669"/>
    <property type="project" value="TreeGrafter"/>
</dbReference>
<evidence type="ECO:0000256" key="10">
    <source>
        <dbReference type="HAMAP-Rule" id="MF_00495"/>
    </source>
</evidence>
<comment type="function">
    <text evidence="10">Specifically catalyzes the dephosphorylation of 2-phosphoglycolate. Is involved in the dissimilation of the intracellular 2-phosphoglycolate formed during the DNA repair of 3'-phosphoglycolate ends, a major class of DNA lesions induced by oxidative stress.</text>
</comment>
<comment type="catalytic activity">
    <reaction evidence="1 10">
        <text>2-phosphoglycolate + H2O = glycolate + phosphate</text>
        <dbReference type="Rhea" id="RHEA:14369"/>
        <dbReference type="ChEBI" id="CHEBI:15377"/>
        <dbReference type="ChEBI" id="CHEBI:29805"/>
        <dbReference type="ChEBI" id="CHEBI:43474"/>
        <dbReference type="ChEBI" id="CHEBI:58033"/>
        <dbReference type="EC" id="3.1.3.18"/>
    </reaction>
</comment>
<feature type="binding site" evidence="10">
    <location>
        <position position="171"/>
    </location>
    <ligand>
        <name>Mg(2+)</name>
        <dbReference type="ChEBI" id="CHEBI:18420"/>
    </ligand>
</feature>
<organism evidence="11 12">
    <name type="scientific">Zymomonas mobilis subsp. mobilis (strain ATCC 10988 / DSM 424 / LMG 404 / NCIMB 8938 / NRRL B-806 / ZM1)</name>
    <dbReference type="NCBI Taxonomy" id="555217"/>
    <lineage>
        <taxon>Bacteria</taxon>
        <taxon>Pseudomonadati</taxon>
        <taxon>Pseudomonadota</taxon>
        <taxon>Alphaproteobacteria</taxon>
        <taxon>Sphingomonadales</taxon>
        <taxon>Zymomonadaceae</taxon>
        <taxon>Zymomonas</taxon>
    </lineage>
</organism>
<dbReference type="SFLD" id="SFLDG01129">
    <property type="entry name" value="C1.5:_HAD__Beta-PGM__Phosphata"/>
    <property type="match status" value="1"/>
</dbReference>
<evidence type="ECO:0000313" key="11">
    <source>
        <dbReference type="EMBL" id="AEH62857.1"/>
    </source>
</evidence>
<dbReference type="HOGENOM" id="CLU_045011_19_1_5"/>
<dbReference type="Gene3D" id="1.10.150.240">
    <property type="entry name" value="Putative phosphatase, domain 2"/>
    <property type="match status" value="1"/>
</dbReference>
<evidence type="ECO:0000256" key="6">
    <source>
        <dbReference type="ARBA" id="ARBA00022723"/>
    </source>
</evidence>
<gene>
    <name evidence="10" type="primary">gph</name>
    <name evidence="11" type="ordered locus">Zmob_1023</name>
</gene>
<dbReference type="GO" id="GO:0046295">
    <property type="term" value="P:glycolate biosynthetic process"/>
    <property type="evidence" value="ECO:0007669"/>
    <property type="project" value="UniProtKB-UniRule"/>
</dbReference>
<keyword evidence="6 10" id="KW-0479">Metal-binding</keyword>
<dbReference type="PANTHER" id="PTHR43434">
    <property type="entry name" value="PHOSPHOGLYCOLATE PHOSPHATASE"/>
    <property type="match status" value="1"/>
</dbReference>
<dbReference type="Pfam" id="PF13419">
    <property type="entry name" value="HAD_2"/>
    <property type="match status" value="1"/>
</dbReference>
<dbReference type="HAMAP" id="MF_00495">
    <property type="entry name" value="GPH_hydrolase_bact"/>
    <property type="match status" value="1"/>
</dbReference>
<evidence type="ECO:0000313" key="12">
    <source>
        <dbReference type="Proteomes" id="UP000001494"/>
    </source>
</evidence>
<dbReference type="InterPro" id="IPR036412">
    <property type="entry name" value="HAD-like_sf"/>
</dbReference>
<evidence type="ECO:0000256" key="1">
    <source>
        <dbReference type="ARBA" id="ARBA00000830"/>
    </source>
</evidence>
<dbReference type="InterPro" id="IPR041492">
    <property type="entry name" value="HAD_2"/>
</dbReference>
<dbReference type="InterPro" id="IPR050155">
    <property type="entry name" value="HAD-like_hydrolase_sf"/>
</dbReference>
<dbReference type="AlphaFoldDB" id="A0A0H3FYU8"/>
<comment type="cofactor">
    <cofactor evidence="2 10">
        <name>Mg(2+)</name>
        <dbReference type="ChEBI" id="CHEBI:18420"/>
    </cofactor>
</comment>
<evidence type="ECO:0000256" key="3">
    <source>
        <dbReference type="ARBA" id="ARBA00004818"/>
    </source>
</evidence>
<comment type="pathway">
    <text evidence="3 10">Organic acid metabolism; glycolate biosynthesis; glycolate from 2-phosphoglycolate: step 1/1.</text>
</comment>
<dbReference type="Proteomes" id="UP000001494">
    <property type="component" value="Chromosome"/>
</dbReference>
<dbReference type="PANTHER" id="PTHR43434:SF1">
    <property type="entry name" value="PHOSPHOGLYCOLATE PHOSPHATASE"/>
    <property type="match status" value="1"/>
</dbReference>
<feature type="binding site" evidence="10">
    <location>
        <position position="12"/>
    </location>
    <ligand>
        <name>Mg(2+)</name>
        <dbReference type="ChEBI" id="CHEBI:18420"/>
    </ligand>
</feature>
<proteinExistence type="inferred from homology"/>
<keyword evidence="7 10" id="KW-0378">Hydrolase</keyword>